<dbReference type="GO" id="GO:0015031">
    <property type="term" value="P:protein transport"/>
    <property type="evidence" value="ECO:0007669"/>
    <property type="project" value="UniProtKB-UniRule"/>
</dbReference>
<dbReference type="GO" id="GO:0005737">
    <property type="term" value="C:cytoplasm"/>
    <property type="evidence" value="ECO:0007669"/>
    <property type="project" value="UniProtKB-SubCell"/>
</dbReference>
<dbReference type="GeneID" id="97668814"/>
<dbReference type="RefSeq" id="WP_055115337.1">
    <property type="nucleotide sequence ID" value="NZ_CANMGD010000011.1"/>
</dbReference>
<dbReference type="PRINTS" id="PR01594">
    <property type="entry name" value="SECBCHAPRONE"/>
</dbReference>
<keyword evidence="5 6" id="KW-0143">Chaperone</keyword>
<evidence type="ECO:0000313" key="8">
    <source>
        <dbReference type="Proteomes" id="UP000049983"/>
    </source>
</evidence>
<dbReference type="STRING" id="311410.LA5095_02534"/>
<comment type="subcellular location">
    <subcellularLocation>
        <location evidence="6">Cytoplasm</location>
    </subcellularLocation>
</comment>
<name>A0A0M6Z7M3_9HYPH</name>
<keyword evidence="8" id="KW-1185">Reference proteome</keyword>
<dbReference type="NCBIfam" id="TIGR00809">
    <property type="entry name" value="secB"/>
    <property type="match status" value="1"/>
</dbReference>
<proteinExistence type="inferred from homology"/>
<dbReference type="InterPro" id="IPR003708">
    <property type="entry name" value="SecB"/>
</dbReference>
<accession>A0A0M6Z7M3</accession>
<dbReference type="OrthoDB" id="9795145at2"/>
<dbReference type="PANTHER" id="PTHR36918:SF1">
    <property type="entry name" value="PROTEIN-EXPORT PROTEIN SECB"/>
    <property type="match status" value="1"/>
</dbReference>
<evidence type="ECO:0000256" key="6">
    <source>
        <dbReference type="HAMAP-Rule" id="MF_00821"/>
    </source>
</evidence>
<dbReference type="GO" id="GO:0051082">
    <property type="term" value="F:unfolded protein binding"/>
    <property type="evidence" value="ECO:0007669"/>
    <property type="project" value="InterPro"/>
</dbReference>
<comment type="function">
    <text evidence="6">One of the proteins required for the normal export of preproteins out of the cell cytoplasm. It is a molecular chaperone that binds to a subset of precursor proteins, maintaining them in a translocation-competent state. It also specifically binds to its receptor SecA.</text>
</comment>
<dbReference type="PANTHER" id="PTHR36918">
    <property type="match status" value="1"/>
</dbReference>
<dbReference type="Gene3D" id="3.10.420.10">
    <property type="entry name" value="SecB-like"/>
    <property type="match status" value="1"/>
</dbReference>
<evidence type="ECO:0000256" key="2">
    <source>
        <dbReference type="ARBA" id="ARBA00022448"/>
    </source>
</evidence>
<dbReference type="EMBL" id="CXWC01000002">
    <property type="protein sequence ID" value="CTQ67246.1"/>
    <property type="molecule type" value="Genomic_DNA"/>
</dbReference>
<dbReference type="InterPro" id="IPR035958">
    <property type="entry name" value="SecB-like_sf"/>
</dbReference>
<keyword evidence="3 6" id="KW-0653">Protein transport</keyword>
<evidence type="ECO:0000256" key="3">
    <source>
        <dbReference type="ARBA" id="ARBA00022927"/>
    </source>
</evidence>
<gene>
    <name evidence="6 7" type="primary">secB</name>
    <name evidence="7" type="ORF">LA5096_01390</name>
</gene>
<comment type="similarity">
    <text evidence="1 6">Belongs to the SecB family.</text>
</comment>
<dbReference type="Pfam" id="PF02556">
    <property type="entry name" value="SecB"/>
    <property type="match status" value="1"/>
</dbReference>
<dbReference type="GO" id="GO:0051262">
    <property type="term" value="P:protein tetramerization"/>
    <property type="evidence" value="ECO:0007669"/>
    <property type="project" value="InterPro"/>
</dbReference>
<keyword evidence="6" id="KW-0963">Cytoplasm</keyword>
<dbReference type="SUPFAM" id="SSF54611">
    <property type="entry name" value="SecB-like"/>
    <property type="match status" value="1"/>
</dbReference>
<protein>
    <recommendedName>
        <fullName evidence="6">Protein-export protein SecB</fullName>
    </recommendedName>
</protein>
<dbReference type="Proteomes" id="UP000049983">
    <property type="component" value="Unassembled WGS sequence"/>
</dbReference>
<evidence type="ECO:0000313" key="7">
    <source>
        <dbReference type="EMBL" id="CTQ67246.1"/>
    </source>
</evidence>
<keyword evidence="4 6" id="KW-0811">Translocation</keyword>
<dbReference type="NCBIfam" id="NF004392">
    <property type="entry name" value="PRK05751.1-3"/>
    <property type="match status" value="1"/>
</dbReference>
<dbReference type="GO" id="GO:0006457">
    <property type="term" value="P:protein folding"/>
    <property type="evidence" value="ECO:0007669"/>
    <property type="project" value="UniProtKB-UniRule"/>
</dbReference>
<evidence type="ECO:0000256" key="4">
    <source>
        <dbReference type="ARBA" id="ARBA00023010"/>
    </source>
</evidence>
<organism evidence="7 8">
    <name type="scientific">Roseibium album</name>
    <dbReference type="NCBI Taxonomy" id="311410"/>
    <lineage>
        <taxon>Bacteria</taxon>
        <taxon>Pseudomonadati</taxon>
        <taxon>Pseudomonadota</taxon>
        <taxon>Alphaproteobacteria</taxon>
        <taxon>Hyphomicrobiales</taxon>
        <taxon>Stappiaceae</taxon>
        <taxon>Roseibium</taxon>
    </lineage>
</organism>
<evidence type="ECO:0000256" key="5">
    <source>
        <dbReference type="ARBA" id="ARBA00023186"/>
    </source>
</evidence>
<keyword evidence="2 6" id="KW-0813">Transport</keyword>
<evidence type="ECO:0000256" key="1">
    <source>
        <dbReference type="ARBA" id="ARBA00009990"/>
    </source>
</evidence>
<dbReference type="AlphaFoldDB" id="A0A0M6Z7M3"/>
<comment type="subunit">
    <text evidence="6">Homotetramer, a dimer of dimers. One homotetramer interacts with 1 SecA dimer.</text>
</comment>
<sequence length="169" mass="18771">MTDTNDGGVQPQTEGAAAPGMHILGQYIKDLSFENPNAPRSLAQNENQEQPKLDINVNVGAQQMGDDQFEVVLTLTAKAERPDMVMFNVELIYAGIFRITGVPQEHMHPFVMIECPRMIFPFARNILSEATRNGGFPPLMLDPIDFAQLYRQNMAQQAAKQGEDAPKPN</sequence>
<dbReference type="HAMAP" id="MF_00821">
    <property type="entry name" value="SecB"/>
    <property type="match status" value="1"/>
</dbReference>
<reference evidence="8" key="1">
    <citation type="submission" date="2015-07" db="EMBL/GenBank/DDBJ databases">
        <authorList>
            <person name="Rodrigo-Torres Lidia"/>
            <person name="Arahal R.David."/>
        </authorList>
    </citation>
    <scope>NUCLEOTIDE SEQUENCE [LARGE SCALE GENOMIC DNA]</scope>
    <source>
        <strain evidence="8">CECT 5096</strain>
    </source>
</reference>